<sequence>MTLGALLRTAQRSLAGERETAGYSPVVSEQFWWPHFHPSMPLPSSTSIGGKFRCRSRGTKFPRIRRHQLGPAYMEWGRFRSLFRPPGRIQLLETGGGPGSTSLRVLIAWIDAVEAERDPADRFMNFGRILVQAFRVQLMTASDPGIPLSNVRTRLCAAVHEADAFSRATQPPAERRGTQRPVRCQSCRVCGHDTSKSNVRDATRGSYSQRGRPSINGRGAACCFLLERTTAAPSIPPPPTIPHIRRTAPPALHPILQIARRNHREGQWSLSAKDARLWYDETPTSPLWASYMRRANEVAREMWAPSTWEQIMSLAGRFTTFCCTHEQPMNEESCAAFLLAIELAPSTRRQYARMLRSMLEMNRTPLGMTILGLRNIAARSETKQARPLTEEEMNQVIRSRTDWKERVVLRLAWITASLLFEIAALTPNNVTLEADGTIILDWSVAPKTARSDPHRALRSVRIRGQDALDSIKLRRTLQENEKLTNIATAQVERALVPWNATAHSTKRVR</sequence>
<reference evidence="1 2" key="1">
    <citation type="journal article" date="2019" name="Genome Biol. Evol.">
        <title>Nanopore Sequencing Significantly Improves Genome Assembly of the Protozoan Parasite Trypanosoma cruzi.</title>
        <authorList>
            <person name="Diaz-Viraque F."/>
            <person name="Pita S."/>
            <person name="Greif G."/>
            <person name="de Souza R.C.M."/>
            <person name="Iraola G."/>
            <person name="Robello C."/>
        </authorList>
    </citation>
    <scope>NUCLEOTIDE SEQUENCE [LARGE SCALE GENOMIC DNA]</scope>
    <source>
        <strain evidence="1 2">Berenice</strain>
    </source>
</reference>
<dbReference type="AlphaFoldDB" id="A0A7J6Y1A9"/>
<evidence type="ECO:0008006" key="3">
    <source>
        <dbReference type="Google" id="ProtNLM"/>
    </source>
</evidence>
<dbReference type="GO" id="GO:0003677">
    <property type="term" value="F:DNA binding"/>
    <property type="evidence" value="ECO:0007669"/>
    <property type="project" value="InterPro"/>
</dbReference>
<dbReference type="InterPro" id="IPR011010">
    <property type="entry name" value="DNA_brk_join_enz"/>
</dbReference>
<organism evidence="1 2">
    <name type="scientific">Trypanosoma cruzi</name>
    <dbReference type="NCBI Taxonomy" id="5693"/>
    <lineage>
        <taxon>Eukaryota</taxon>
        <taxon>Discoba</taxon>
        <taxon>Euglenozoa</taxon>
        <taxon>Kinetoplastea</taxon>
        <taxon>Metakinetoplastina</taxon>
        <taxon>Trypanosomatida</taxon>
        <taxon>Trypanosomatidae</taxon>
        <taxon>Trypanosoma</taxon>
        <taxon>Schizotrypanum</taxon>
    </lineage>
</organism>
<dbReference type="SUPFAM" id="SSF56349">
    <property type="entry name" value="DNA breaking-rejoining enzymes"/>
    <property type="match status" value="1"/>
</dbReference>
<accession>A0A7J6Y1A9</accession>
<dbReference type="VEuPathDB" id="TriTrypDB:ECC02_006689"/>
<dbReference type="EMBL" id="JABDHM010000054">
    <property type="protein sequence ID" value="KAF5220255.1"/>
    <property type="molecule type" value="Genomic_DNA"/>
</dbReference>
<protein>
    <recommendedName>
        <fullName evidence="3">Trans-sialidase</fullName>
    </recommendedName>
</protein>
<evidence type="ECO:0000313" key="1">
    <source>
        <dbReference type="EMBL" id="KAF5220255.1"/>
    </source>
</evidence>
<gene>
    <name evidence="1" type="ORF">ECC02_006689</name>
</gene>
<dbReference type="Proteomes" id="UP000583944">
    <property type="component" value="Unassembled WGS sequence"/>
</dbReference>
<proteinExistence type="predicted"/>
<comment type="caution">
    <text evidence="1">The sequence shown here is derived from an EMBL/GenBank/DDBJ whole genome shotgun (WGS) entry which is preliminary data.</text>
</comment>
<name>A0A7J6Y1A9_TRYCR</name>
<evidence type="ECO:0000313" key="2">
    <source>
        <dbReference type="Proteomes" id="UP000583944"/>
    </source>
</evidence>